<dbReference type="GO" id="GO:0051213">
    <property type="term" value="F:dioxygenase activity"/>
    <property type="evidence" value="ECO:0007669"/>
    <property type="project" value="UniProtKB-KW"/>
</dbReference>
<evidence type="ECO:0000256" key="1">
    <source>
        <dbReference type="ARBA" id="ARBA00022714"/>
    </source>
</evidence>
<evidence type="ECO:0000256" key="3">
    <source>
        <dbReference type="ARBA" id="ARBA00023002"/>
    </source>
</evidence>
<dbReference type="Proteomes" id="UP000584374">
    <property type="component" value="Unassembled WGS sequence"/>
</dbReference>
<evidence type="ECO:0000313" key="8">
    <source>
        <dbReference type="EMBL" id="MBB5158870.1"/>
    </source>
</evidence>
<keyword evidence="3" id="KW-0560">Oxidoreductase</keyword>
<reference evidence="8 9" key="1">
    <citation type="submission" date="2020-08" db="EMBL/GenBank/DDBJ databases">
        <title>Sequencing the genomes of 1000 actinobacteria strains.</title>
        <authorList>
            <person name="Klenk H.-P."/>
        </authorList>
    </citation>
    <scope>NUCLEOTIDE SEQUENCE [LARGE SCALE GENOMIC DNA]</scope>
    <source>
        <strain evidence="8 9">DSM 45584</strain>
    </source>
</reference>
<dbReference type="PROSITE" id="PS00570">
    <property type="entry name" value="RING_HYDROXYL_ALPHA"/>
    <property type="match status" value="1"/>
</dbReference>
<dbReference type="GO" id="GO:0016705">
    <property type="term" value="F:oxidoreductase activity, acting on paired donors, with incorporation or reduction of molecular oxygen"/>
    <property type="evidence" value="ECO:0007669"/>
    <property type="project" value="UniProtKB-ARBA"/>
</dbReference>
<dbReference type="GO" id="GO:0005506">
    <property type="term" value="F:iron ion binding"/>
    <property type="evidence" value="ECO:0007669"/>
    <property type="project" value="InterPro"/>
</dbReference>
<evidence type="ECO:0000256" key="6">
    <source>
        <dbReference type="SAM" id="MobiDB-lite"/>
    </source>
</evidence>
<dbReference type="Pfam" id="PF19112">
    <property type="entry name" value="VanA_C"/>
    <property type="match status" value="1"/>
</dbReference>
<protein>
    <submittedName>
        <fullName evidence="8">Phenylpropionate dioxygenase-like ring-hydroxylating dioxygenase large terminal subunit</fullName>
    </submittedName>
</protein>
<dbReference type="SUPFAM" id="SSF50022">
    <property type="entry name" value="ISP domain"/>
    <property type="match status" value="1"/>
</dbReference>
<dbReference type="InterPro" id="IPR015881">
    <property type="entry name" value="ARHD_Rieske_2Fe_2S"/>
</dbReference>
<dbReference type="PANTHER" id="PTHR21266:SF59">
    <property type="entry name" value="BLR4922 PROTEIN"/>
    <property type="match status" value="1"/>
</dbReference>
<dbReference type="PANTHER" id="PTHR21266">
    <property type="entry name" value="IRON-SULFUR DOMAIN CONTAINING PROTEIN"/>
    <property type="match status" value="1"/>
</dbReference>
<dbReference type="Gene3D" id="2.102.10.10">
    <property type="entry name" value="Rieske [2Fe-2S] iron-sulphur domain"/>
    <property type="match status" value="1"/>
</dbReference>
<keyword evidence="5" id="KW-0411">Iron-sulfur</keyword>
<feature type="compositionally biased region" description="Polar residues" evidence="6">
    <location>
        <begin position="343"/>
        <end position="360"/>
    </location>
</feature>
<dbReference type="EMBL" id="JACHIW010000002">
    <property type="protein sequence ID" value="MBB5158870.1"/>
    <property type="molecule type" value="Genomic_DNA"/>
</dbReference>
<dbReference type="Pfam" id="PF00355">
    <property type="entry name" value="Rieske"/>
    <property type="match status" value="1"/>
</dbReference>
<comment type="caution">
    <text evidence="8">The sequence shown here is derived from an EMBL/GenBank/DDBJ whole genome shotgun (WGS) entry which is preliminary data.</text>
</comment>
<evidence type="ECO:0000256" key="5">
    <source>
        <dbReference type="ARBA" id="ARBA00023014"/>
    </source>
</evidence>
<dbReference type="InterPro" id="IPR050584">
    <property type="entry name" value="Cholesterol_7-desaturase"/>
</dbReference>
<keyword evidence="8" id="KW-0223">Dioxygenase</keyword>
<dbReference type="RefSeq" id="WP_184730913.1">
    <property type="nucleotide sequence ID" value="NZ_JACHIW010000002.1"/>
</dbReference>
<keyword evidence="1" id="KW-0001">2Fe-2S</keyword>
<feature type="region of interest" description="Disordered" evidence="6">
    <location>
        <begin position="324"/>
        <end position="380"/>
    </location>
</feature>
<keyword evidence="9" id="KW-1185">Reference proteome</keyword>
<accession>A0A840QFZ8</accession>
<evidence type="ECO:0000256" key="4">
    <source>
        <dbReference type="ARBA" id="ARBA00023004"/>
    </source>
</evidence>
<proteinExistence type="predicted"/>
<dbReference type="GO" id="GO:0004497">
    <property type="term" value="F:monooxygenase activity"/>
    <property type="evidence" value="ECO:0007669"/>
    <property type="project" value="UniProtKB-ARBA"/>
</dbReference>
<feature type="domain" description="Rieske" evidence="7">
    <location>
        <begin position="6"/>
        <end position="109"/>
    </location>
</feature>
<dbReference type="InterPro" id="IPR017941">
    <property type="entry name" value="Rieske_2Fe-2S"/>
</dbReference>
<dbReference type="InterPro" id="IPR036922">
    <property type="entry name" value="Rieske_2Fe-2S_sf"/>
</dbReference>
<sequence>MLLNFWYALAFSDRVSRSPLRVQALDQQIVLYRAQDGAAVAMSDLCVHRGGALSLGRVEGDSIVCPFHGWTYGRDGVCTRIPAQADARIPAKAKVDSYPVQERYGLVWVFLGDLPEDQRPPLPNWPECEDPKYRSIRGEYRWQANYDRVVESSIDFAHIPFVHGASLKESIDAKVSDVELTEWSGEADAWQDGYGRFSWHLPCMNRVVVPYGRESDIAEGKVRHTLIIFQAHVPVSEEVTHTNWIALRKPVAPVVDRVLDWVFQRTMKNFSDQDARIVENQRPQLLPFDLADELHIRADALQVAYRRRRRQLIEQGWPMVDSQAGRADSVKVIGSPARRADQRSSSWVHRSQNETPNDPSTQEERLFEKTSGPPNTEHTP</sequence>
<dbReference type="SUPFAM" id="SSF55961">
    <property type="entry name" value="Bet v1-like"/>
    <property type="match status" value="1"/>
</dbReference>
<keyword evidence="4" id="KW-0408">Iron</keyword>
<organism evidence="8 9">
    <name type="scientific">Saccharopolyspora phatthalungensis</name>
    <dbReference type="NCBI Taxonomy" id="664693"/>
    <lineage>
        <taxon>Bacteria</taxon>
        <taxon>Bacillati</taxon>
        <taxon>Actinomycetota</taxon>
        <taxon>Actinomycetes</taxon>
        <taxon>Pseudonocardiales</taxon>
        <taxon>Pseudonocardiaceae</taxon>
        <taxon>Saccharopolyspora</taxon>
    </lineage>
</organism>
<evidence type="ECO:0000256" key="2">
    <source>
        <dbReference type="ARBA" id="ARBA00022723"/>
    </source>
</evidence>
<dbReference type="GO" id="GO:0051537">
    <property type="term" value="F:2 iron, 2 sulfur cluster binding"/>
    <property type="evidence" value="ECO:0007669"/>
    <property type="project" value="UniProtKB-KW"/>
</dbReference>
<dbReference type="AlphaFoldDB" id="A0A840QFZ8"/>
<evidence type="ECO:0000259" key="7">
    <source>
        <dbReference type="PROSITE" id="PS51296"/>
    </source>
</evidence>
<keyword evidence="2" id="KW-0479">Metal-binding</keyword>
<gene>
    <name evidence="8" type="ORF">BJ970_006469</name>
</gene>
<dbReference type="PROSITE" id="PS51296">
    <property type="entry name" value="RIESKE"/>
    <property type="match status" value="1"/>
</dbReference>
<name>A0A840QFZ8_9PSEU</name>
<dbReference type="InterPro" id="IPR044043">
    <property type="entry name" value="VanA_C_cat"/>
</dbReference>
<dbReference type="Gene3D" id="3.90.380.10">
    <property type="entry name" value="Naphthalene 1,2-dioxygenase Alpha Subunit, Chain A, domain 1"/>
    <property type="match status" value="1"/>
</dbReference>
<evidence type="ECO:0000313" key="9">
    <source>
        <dbReference type="Proteomes" id="UP000584374"/>
    </source>
</evidence>